<feature type="compositionally biased region" description="Basic and acidic residues" evidence="2">
    <location>
        <begin position="156"/>
        <end position="167"/>
    </location>
</feature>
<accession>A0AAU9NJV3</accession>
<evidence type="ECO:0000256" key="2">
    <source>
        <dbReference type="SAM" id="MobiDB-lite"/>
    </source>
</evidence>
<dbReference type="EMBL" id="CAKMRJ010004445">
    <property type="protein sequence ID" value="CAH1438172.1"/>
    <property type="molecule type" value="Genomic_DNA"/>
</dbReference>
<dbReference type="CDD" id="cd00051">
    <property type="entry name" value="EFh"/>
    <property type="match status" value="1"/>
</dbReference>
<proteinExistence type="predicted"/>
<dbReference type="Gene3D" id="1.10.238.10">
    <property type="entry name" value="EF-hand"/>
    <property type="match status" value="1"/>
</dbReference>
<dbReference type="InterPro" id="IPR002048">
    <property type="entry name" value="EF_hand_dom"/>
</dbReference>
<protein>
    <recommendedName>
        <fullName evidence="3">EF-hand domain-containing protein</fullName>
    </recommendedName>
</protein>
<feature type="region of interest" description="Disordered" evidence="2">
    <location>
        <begin position="156"/>
        <end position="178"/>
    </location>
</feature>
<gene>
    <name evidence="4" type="ORF">LVIROSA_LOCUS24443</name>
</gene>
<dbReference type="PROSITE" id="PS00018">
    <property type="entry name" value="EF_HAND_1"/>
    <property type="match status" value="2"/>
</dbReference>
<dbReference type="InterPro" id="IPR011992">
    <property type="entry name" value="EF-hand-dom_pair"/>
</dbReference>
<comment type="caution">
    <text evidence="4">The sequence shown here is derived from an EMBL/GenBank/DDBJ whole genome shotgun (WGS) entry which is preliminary data.</text>
</comment>
<organism evidence="4 5">
    <name type="scientific">Lactuca virosa</name>
    <dbReference type="NCBI Taxonomy" id="75947"/>
    <lineage>
        <taxon>Eukaryota</taxon>
        <taxon>Viridiplantae</taxon>
        <taxon>Streptophyta</taxon>
        <taxon>Embryophyta</taxon>
        <taxon>Tracheophyta</taxon>
        <taxon>Spermatophyta</taxon>
        <taxon>Magnoliopsida</taxon>
        <taxon>eudicotyledons</taxon>
        <taxon>Gunneridae</taxon>
        <taxon>Pentapetalae</taxon>
        <taxon>asterids</taxon>
        <taxon>campanulids</taxon>
        <taxon>Asterales</taxon>
        <taxon>Asteraceae</taxon>
        <taxon>Cichorioideae</taxon>
        <taxon>Cichorieae</taxon>
        <taxon>Lactucinae</taxon>
        <taxon>Lactuca</taxon>
    </lineage>
</organism>
<evidence type="ECO:0000313" key="5">
    <source>
        <dbReference type="Proteomes" id="UP001157418"/>
    </source>
</evidence>
<dbReference type="AlphaFoldDB" id="A0AAU9NJV3"/>
<feature type="region of interest" description="Disordered" evidence="2">
    <location>
        <begin position="203"/>
        <end position="224"/>
    </location>
</feature>
<keyword evidence="1" id="KW-0106">Calcium</keyword>
<name>A0AAU9NJV3_9ASTR</name>
<sequence length="419" mass="47380">MEEVSMMAKAYYEASSDHVKKLAHGFFDSMDNDGDGKIDRREFLEFIRDEGCGQMTNSSFFDQMDRDKNGTLDFFEVMTVYYIVKSGRPFCDKCNKFITSTYLTCVGCLEDPNGGYSFCICLDCYRTQIPKHMHDGLCRFVDNYSLLEAMTKSKLNEQRSMEAKSRPNEIISNPGRPPMAMSNNQLTLNPWSPMVPVPYNSHRPPQLHHSHSWSPGSPSANHTVNIQNNYSYHYPQPPPVQHQQVAAPNNAIVPYRQNWRIAFGALNAALQIGALDYDTKFQDIENQKNHYQESRCEQEKKHELKTENSFGAKSSWRWRESEGSLARDIICEGEKVTADPREQTSCDGSSGEFLGCNCSTRAGEIQREKELGPTQSVVASERMGAAPTALDFFSFGSGFMYKGEEDGWPDGTRQAKVTA</sequence>
<dbReference type="PROSITE" id="PS50222">
    <property type="entry name" value="EF_HAND_2"/>
    <property type="match status" value="2"/>
</dbReference>
<feature type="domain" description="EF-hand" evidence="3">
    <location>
        <begin position="60"/>
        <end position="87"/>
    </location>
</feature>
<keyword evidence="5" id="KW-1185">Reference proteome</keyword>
<dbReference type="GO" id="GO:0005509">
    <property type="term" value="F:calcium ion binding"/>
    <property type="evidence" value="ECO:0007669"/>
    <property type="project" value="InterPro"/>
</dbReference>
<dbReference type="SUPFAM" id="SSF47473">
    <property type="entry name" value="EF-hand"/>
    <property type="match status" value="1"/>
</dbReference>
<evidence type="ECO:0000313" key="4">
    <source>
        <dbReference type="EMBL" id="CAH1438172.1"/>
    </source>
</evidence>
<dbReference type="InterPro" id="IPR018247">
    <property type="entry name" value="EF_Hand_1_Ca_BS"/>
</dbReference>
<reference evidence="4 5" key="1">
    <citation type="submission" date="2022-01" db="EMBL/GenBank/DDBJ databases">
        <authorList>
            <person name="Xiong W."/>
            <person name="Schranz E."/>
        </authorList>
    </citation>
    <scope>NUCLEOTIDE SEQUENCE [LARGE SCALE GENOMIC DNA]</scope>
</reference>
<evidence type="ECO:0000259" key="3">
    <source>
        <dbReference type="PROSITE" id="PS50222"/>
    </source>
</evidence>
<dbReference type="SMART" id="SM00054">
    <property type="entry name" value="EFh"/>
    <property type="match status" value="2"/>
</dbReference>
<evidence type="ECO:0000256" key="1">
    <source>
        <dbReference type="ARBA" id="ARBA00022837"/>
    </source>
</evidence>
<dbReference type="Proteomes" id="UP001157418">
    <property type="component" value="Unassembled WGS sequence"/>
</dbReference>
<dbReference type="Pfam" id="PF13499">
    <property type="entry name" value="EF-hand_7"/>
    <property type="match status" value="1"/>
</dbReference>
<feature type="domain" description="EF-hand" evidence="3">
    <location>
        <begin position="18"/>
        <end position="53"/>
    </location>
</feature>